<protein>
    <submittedName>
        <fullName evidence="3">Uncharacterized protein</fullName>
    </submittedName>
</protein>
<organism evidence="3 4">
    <name type="scientific">Citricoccus parietis</name>
    <dbReference type="NCBI Taxonomy" id="592307"/>
    <lineage>
        <taxon>Bacteria</taxon>
        <taxon>Bacillati</taxon>
        <taxon>Actinomycetota</taxon>
        <taxon>Actinomycetes</taxon>
        <taxon>Micrococcales</taxon>
        <taxon>Micrococcaceae</taxon>
        <taxon>Citricoccus</taxon>
    </lineage>
</organism>
<evidence type="ECO:0000313" key="3">
    <source>
        <dbReference type="EMBL" id="MFB9074011.1"/>
    </source>
</evidence>
<sequence>MPPQPGRIIAPGHFGGRGPSWSGRPPGPGCAAGSRAGPVLGRRGPGGPAPLCRGPCRSEGKVCNPLRIPSHPRKSPVASPPRTPARTRRRLAAMSARPIVSPDTRVHGSPTTAAPSTTETSPWLRALLIVGATLTAVSFAATVLLLVSYFLSVTAWPLFYWFGLYGLPLGFVLMLTYVVAKAVLRRRA</sequence>
<dbReference type="Proteomes" id="UP001589575">
    <property type="component" value="Unassembled WGS sequence"/>
</dbReference>
<comment type="caution">
    <text evidence="3">The sequence shown here is derived from an EMBL/GenBank/DDBJ whole genome shotgun (WGS) entry which is preliminary data.</text>
</comment>
<keyword evidence="2" id="KW-1133">Transmembrane helix</keyword>
<feature type="region of interest" description="Disordered" evidence="1">
    <location>
        <begin position="1"/>
        <end position="90"/>
    </location>
</feature>
<keyword evidence="2" id="KW-0812">Transmembrane</keyword>
<keyword evidence="2" id="KW-0472">Membrane</keyword>
<evidence type="ECO:0000313" key="4">
    <source>
        <dbReference type="Proteomes" id="UP001589575"/>
    </source>
</evidence>
<keyword evidence="4" id="KW-1185">Reference proteome</keyword>
<proteinExistence type="predicted"/>
<evidence type="ECO:0000256" key="2">
    <source>
        <dbReference type="SAM" id="Phobius"/>
    </source>
</evidence>
<accession>A0ABV5G4Z0</accession>
<feature type="transmembrane region" description="Helical" evidence="2">
    <location>
        <begin position="158"/>
        <end position="180"/>
    </location>
</feature>
<gene>
    <name evidence="3" type="ORF">ACFFX0_23580</name>
</gene>
<dbReference type="EMBL" id="JBHMFI010000001">
    <property type="protein sequence ID" value="MFB9074011.1"/>
    <property type="molecule type" value="Genomic_DNA"/>
</dbReference>
<evidence type="ECO:0000256" key="1">
    <source>
        <dbReference type="SAM" id="MobiDB-lite"/>
    </source>
</evidence>
<name>A0ABV5G4Z0_9MICC</name>
<reference evidence="3 4" key="1">
    <citation type="submission" date="2024-09" db="EMBL/GenBank/DDBJ databases">
        <authorList>
            <person name="Sun Q."/>
            <person name="Mori K."/>
        </authorList>
    </citation>
    <scope>NUCLEOTIDE SEQUENCE [LARGE SCALE GENOMIC DNA]</scope>
    <source>
        <strain evidence="3 4">CCM 7609</strain>
    </source>
</reference>
<feature type="transmembrane region" description="Helical" evidence="2">
    <location>
        <begin position="126"/>
        <end position="152"/>
    </location>
</feature>